<accession>A0A2S0WC05</accession>
<protein>
    <submittedName>
        <fullName evidence="1">Uncharacterized protein</fullName>
    </submittedName>
</protein>
<dbReference type="OrthoDB" id="4426696at2"/>
<keyword evidence="2" id="KW-1185">Reference proteome</keyword>
<dbReference type="EMBL" id="CP026948">
    <property type="protein sequence ID" value="AWB83290.1"/>
    <property type="molecule type" value="Genomic_DNA"/>
</dbReference>
<dbReference type="KEGG" id="clia:C3E79_01320"/>
<dbReference type="Proteomes" id="UP000244754">
    <property type="component" value="Chromosome"/>
</dbReference>
<name>A0A2S0WC05_9CORY</name>
<evidence type="ECO:0000313" key="2">
    <source>
        <dbReference type="Proteomes" id="UP000244754"/>
    </source>
</evidence>
<reference evidence="2" key="1">
    <citation type="submission" date="2018-01" db="EMBL/GenBank/DDBJ databases">
        <authorList>
            <person name="Li J."/>
        </authorList>
    </citation>
    <scope>NUCLEOTIDE SEQUENCE [LARGE SCALE GENOMIC DNA]</scope>
    <source>
        <strain evidence="2">2184</strain>
    </source>
</reference>
<gene>
    <name evidence="1" type="ORF">C3E79_01320</name>
</gene>
<organism evidence="1 2">
    <name type="scientific">Corynebacterium liangguodongii</name>
    <dbReference type="NCBI Taxonomy" id="2079535"/>
    <lineage>
        <taxon>Bacteria</taxon>
        <taxon>Bacillati</taxon>
        <taxon>Actinomycetota</taxon>
        <taxon>Actinomycetes</taxon>
        <taxon>Mycobacteriales</taxon>
        <taxon>Corynebacteriaceae</taxon>
        <taxon>Corynebacterium</taxon>
    </lineage>
</organism>
<dbReference type="AlphaFoldDB" id="A0A2S0WC05"/>
<proteinExistence type="predicted"/>
<dbReference type="RefSeq" id="WP_108403285.1">
    <property type="nucleotide sequence ID" value="NZ_CP026948.1"/>
</dbReference>
<sequence>MFPTMVAGEGDPNRRPGTAGADQGAPGELRAAYWLAVVAAVLMLVTGMVLLSVGFPEGAAEEARAAFMRNMRVAAFGNIALAIGLAVSAPLVSARVRGARAWASVCIAGAIFLNVAAFFMRVTSWASFAVVIVLTLSLFFMFRPAVNAYHDRLGPWRS</sequence>
<evidence type="ECO:0000313" key="1">
    <source>
        <dbReference type="EMBL" id="AWB83290.1"/>
    </source>
</evidence>